<reference evidence="10 12" key="1">
    <citation type="journal article" date="2014" name="BMC Genomics">
        <title>The genome of the intracellular bacterium of the coastal bivalve, Solemya velum: a blueprint for thriving in and out of symbiosis.</title>
        <authorList>
            <person name="Dmytrenko O."/>
            <person name="Russell S.L."/>
            <person name="Loo W.T."/>
            <person name="Fontanez K.M."/>
            <person name="Liao L."/>
            <person name="Roeselers G."/>
            <person name="Sharma R."/>
            <person name="Stewart F.J."/>
            <person name="Newton I.L."/>
            <person name="Woyke T."/>
            <person name="Wu D."/>
            <person name="Lang J.M."/>
            <person name="Eisen J.A."/>
            <person name="Cavanaugh C.M."/>
        </authorList>
    </citation>
    <scope>NUCLEOTIDE SEQUENCE [LARGE SCALE GENOMIC DNA]</scope>
    <source>
        <strain evidence="10 12">WH</strain>
    </source>
</reference>
<evidence type="ECO:0000256" key="5">
    <source>
        <dbReference type="ARBA" id="ARBA00023172"/>
    </source>
</evidence>
<accession>A0A0B0H9D0</accession>
<dbReference type="Gene3D" id="1.20.1440.120">
    <property type="entry name" value="Recombination protein O, C-terminal domain"/>
    <property type="match status" value="1"/>
</dbReference>
<keyword evidence="12" id="KW-1185">Reference proteome</keyword>
<organism evidence="10 12">
    <name type="scientific">Solemya velum gill symbiont</name>
    <dbReference type="NCBI Taxonomy" id="2340"/>
    <lineage>
        <taxon>Bacteria</taxon>
        <taxon>Pseudomonadati</taxon>
        <taxon>Pseudomonadota</taxon>
        <taxon>Gammaproteobacteria</taxon>
        <taxon>sulfur-oxidizing symbionts</taxon>
    </lineage>
</organism>
<dbReference type="InterPro" id="IPR022572">
    <property type="entry name" value="DNA_rep/recomb_RecO_N"/>
</dbReference>
<dbReference type="InterPro" id="IPR037278">
    <property type="entry name" value="ARFGAP/RecO"/>
</dbReference>
<dbReference type="PATRIC" id="fig|2340.3.peg.2523"/>
<evidence type="ECO:0000256" key="1">
    <source>
        <dbReference type="ARBA" id="ARBA00003065"/>
    </source>
</evidence>
<dbReference type="Pfam" id="PF11967">
    <property type="entry name" value="RecO_N"/>
    <property type="match status" value="1"/>
</dbReference>
<protein>
    <recommendedName>
        <fullName evidence="3 8">DNA repair protein RecO</fullName>
    </recommendedName>
    <alternativeName>
        <fullName evidence="7 8">Recombination protein O</fullName>
    </alternativeName>
</protein>
<evidence type="ECO:0000256" key="2">
    <source>
        <dbReference type="ARBA" id="ARBA00007452"/>
    </source>
</evidence>
<dbReference type="RefSeq" id="WP_043118631.1">
    <property type="nucleotide sequence ID" value="NZ_JRAA01000003.1"/>
</dbReference>
<dbReference type="GO" id="GO:0043590">
    <property type="term" value="C:bacterial nucleoid"/>
    <property type="evidence" value="ECO:0007669"/>
    <property type="project" value="TreeGrafter"/>
</dbReference>
<evidence type="ECO:0000313" key="10">
    <source>
        <dbReference type="EMBL" id="KHF24459.1"/>
    </source>
</evidence>
<dbReference type="Proteomes" id="UP000030856">
    <property type="component" value="Unassembled WGS sequence"/>
</dbReference>
<dbReference type="HAMAP" id="MF_00201">
    <property type="entry name" value="RecO"/>
    <property type="match status" value="1"/>
</dbReference>
<comment type="similarity">
    <text evidence="2 8">Belongs to the RecO family.</text>
</comment>
<dbReference type="Gene3D" id="2.40.50.140">
    <property type="entry name" value="Nucleic acid-binding proteins"/>
    <property type="match status" value="1"/>
</dbReference>
<dbReference type="InterPro" id="IPR003717">
    <property type="entry name" value="RecO"/>
</dbReference>
<dbReference type="OrthoDB" id="9804792at2"/>
<dbReference type="AlphaFoldDB" id="A0A0B0H9D0"/>
<proteinExistence type="inferred from homology"/>
<evidence type="ECO:0000313" key="13">
    <source>
        <dbReference type="Proteomes" id="UP000190962"/>
    </source>
</evidence>
<dbReference type="SUPFAM" id="SSF50249">
    <property type="entry name" value="Nucleic acid-binding proteins"/>
    <property type="match status" value="1"/>
</dbReference>
<dbReference type="SUPFAM" id="SSF57863">
    <property type="entry name" value="ArfGap/RecO-like zinc finger"/>
    <property type="match status" value="1"/>
</dbReference>
<dbReference type="EMBL" id="MPNX01000009">
    <property type="protein sequence ID" value="OOY34947.1"/>
    <property type="molecule type" value="Genomic_DNA"/>
</dbReference>
<dbReference type="eggNOG" id="COG1381">
    <property type="taxonomic scope" value="Bacteria"/>
</dbReference>
<comment type="caution">
    <text evidence="10">The sequence shown here is derived from an EMBL/GenBank/DDBJ whole genome shotgun (WGS) entry which is preliminary data.</text>
</comment>
<dbReference type="NCBIfam" id="TIGR00613">
    <property type="entry name" value="reco"/>
    <property type="match status" value="1"/>
</dbReference>
<keyword evidence="6 8" id="KW-0234">DNA repair</keyword>
<evidence type="ECO:0000313" key="12">
    <source>
        <dbReference type="Proteomes" id="UP000030856"/>
    </source>
</evidence>
<keyword evidence="5 8" id="KW-0233">DNA recombination</keyword>
<evidence type="ECO:0000313" key="11">
    <source>
        <dbReference type="EMBL" id="OOY34947.1"/>
    </source>
</evidence>
<dbReference type="GO" id="GO:0006302">
    <property type="term" value="P:double-strand break repair"/>
    <property type="evidence" value="ECO:0007669"/>
    <property type="project" value="TreeGrafter"/>
</dbReference>
<evidence type="ECO:0000256" key="8">
    <source>
        <dbReference type="HAMAP-Rule" id="MF_00201"/>
    </source>
</evidence>
<evidence type="ECO:0000256" key="3">
    <source>
        <dbReference type="ARBA" id="ARBA00021310"/>
    </source>
</evidence>
<dbReference type="PANTHER" id="PTHR33991:SF1">
    <property type="entry name" value="DNA REPAIR PROTEIN RECO"/>
    <property type="match status" value="1"/>
</dbReference>
<dbReference type="PANTHER" id="PTHR33991">
    <property type="entry name" value="DNA REPAIR PROTEIN RECO"/>
    <property type="match status" value="1"/>
</dbReference>
<dbReference type="STRING" id="2340.JV46_28410"/>
<evidence type="ECO:0000256" key="4">
    <source>
        <dbReference type="ARBA" id="ARBA00022763"/>
    </source>
</evidence>
<comment type="function">
    <text evidence="1 8">Involved in DNA repair and RecF pathway recombination.</text>
</comment>
<dbReference type="GO" id="GO:0006310">
    <property type="term" value="P:DNA recombination"/>
    <property type="evidence" value="ECO:0007669"/>
    <property type="project" value="UniProtKB-UniRule"/>
</dbReference>
<dbReference type="Pfam" id="PF02565">
    <property type="entry name" value="RecO_C"/>
    <property type="match status" value="1"/>
</dbReference>
<keyword evidence="4 8" id="KW-0227">DNA damage</keyword>
<dbReference type="EMBL" id="JRAA01000003">
    <property type="protein sequence ID" value="KHF24459.1"/>
    <property type="molecule type" value="Genomic_DNA"/>
</dbReference>
<feature type="domain" description="DNA replication/recombination mediator RecO N-terminal" evidence="9">
    <location>
        <begin position="1"/>
        <end position="73"/>
    </location>
</feature>
<evidence type="ECO:0000256" key="6">
    <source>
        <dbReference type="ARBA" id="ARBA00023204"/>
    </source>
</evidence>
<reference evidence="11 13" key="2">
    <citation type="submission" date="2016-11" db="EMBL/GenBank/DDBJ databases">
        <title>Mixed transmission modes and dynamic genome evolution in an obligate animal-bacterial symbiosis.</title>
        <authorList>
            <person name="Russell S.L."/>
            <person name="Corbett-Detig R.B."/>
            <person name="Cavanaugh C.M."/>
        </authorList>
    </citation>
    <scope>NUCLEOTIDE SEQUENCE [LARGE SCALE GENOMIC DNA]</scope>
    <source>
        <strain evidence="11">MA-KB16</strain>
    </source>
</reference>
<dbReference type="GeneID" id="86991722"/>
<evidence type="ECO:0000259" key="9">
    <source>
        <dbReference type="Pfam" id="PF11967"/>
    </source>
</evidence>
<gene>
    <name evidence="8 10" type="primary">recO</name>
    <name evidence="11" type="ORF">BOV88_07465</name>
    <name evidence="10" type="ORF">JV46_28410</name>
</gene>
<sequence length="231" mass="26281">MSILLRRAFVLHRRPFKNTSLLLELFVEGEGRFPAVSRGGAKGSTAGLLQPFTPLRLGWGGRGEVKSLHEVEPDDYQLDRLVGKPLFCGLYLNELLMRLVPRSEPHDQLFGDYIRTLSSLVGEIPLDWSLRLFEMRLLQAAGYELVTDVTLENEPVEPGRNYLYQKGRGFSESPVELSADTSNIISGRTLIALHNKTCDDIQLRQEAKQLLRRVIDYHLDYKPLKSRELFG</sequence>
<dbReference type="Proteomes" id="UP000190962">
    <property type="component" value="Unassembled WGS sequence"/>
</dbReference>
<evidence type="ECO:0000256" key="7">
    <source>
        <dbReference type="ARBA" id="ARBA00033409"/>
    </source>
</evidence>
<dbReference type="InterPro" id="IPR012340">
    <property type="entry name" value="NA-bd_OB-fold"/>
</dbReference>
<dbReference type="InterPro" id="IPR042242">
    <property type="entry name" value="RecO_C"/>
</dbReference>
<name>A0A0B0H9D0_SOVGS</name>